<dbReference type="InterPro" id="IPR004570">
    <property type="entry name" value="Phosphatidylglycerol_P_synth"/>
</dbReference>
<comment type="similarity">
    <text evidence="4 17">Belongs to the CDP-alcohol phosphatidyltransferase class-I family.</text>
</comment>
<gene>
    <name evidence="19" type="ORF">SAMN05216360_101287</name>
</gene>
<dbReference type="InterPro" id="IPR050324">
    <property type="entry name" value="CDP-alcohol_PTase-I"/>
</dbReference>
<evidence type="ECO:0000313" key="20">
    <source>
        <dbReference type="Proteomes" id="UP000198704"/>
    </source>
</evidence>
<evidence type="ECO:0000256" key="8">
    <source>
        <dbReference type="ARBA" id="ARBA00022679"/>
    </source>
</evidence>
<dbReference type="GO" id="GO:0008444">
    <property type="term" value="F:CDP-diacylglycerol-glycerol-3-phosphate 3-phosphatidyltransferase activity"/>
    <property type="evidence" value="ECO:0007669"/>
    <property type="project" value="UniProtKB-UniRule"/>
</dbReference>
<evidence type="ECO:0000256" key="10">
    <source>
        <dbReference type="ARBA" id="ARBA00022989"/>
    </source>
</evidence>
<dbReference type="Gene3D" id="1.20.120.1760">
    <property type="match status" value="1"/>
</dbReference>
<dbReference type="InterPro" id="IPR048254">
    <property type="entry name" value="CDP_ALCOHOL_P_TRANSF_CS"/>
</dbReference>
<name>A0A1G9RJY3_9HYPH</name>
<evidence type="ECO:0000256" key="15">
    <source>
        <dbReference type="ARBA" id="ARBA00048586"/>
    </source>
</evidence>
<evidence type="ECO:0000256" key="12">
    <source>
        <dbReference type="ARBA" id="ARBA00023136"/>
    </source>
</evidence>
<evidence type="ECO:0000256" key="7">
    <source>
        <dbReference type="ARBA" id="ARBA00022516"/>
    </source>
</evidence>
<evidence type="ECO:0000256" key="14">
    <source>
        <dbReference type="ARBA" id="ARBA00023264"/>
    </source>
</evidence>
<organism evidence="19 20">
    <name type="scientific">Methylobacterium phyllostachyos</name>
    <dbReference type="NCBI Taxonomy" id="582672"/>
    <lineage>
        <taxon>Bacteria</taxon>
        <taxon>Pseudomonadati</taxon>
        <taxon>Pseudomonadota</taxon>
        <taxon>Alphaproteobacteria</taxon>
        <taxon>Hyphomicrobiales</taxon>
        <taxon>Methylobacteriaceae</taxon>
        <taxon>Methylobacterium</taxon>
    </lineage>
</organism>
<dbReference type="Proteomes" id="UP000198704">
    <property type="component" value="Unassembled WGS sequence"/>
</dbReference>
<keyword evidence="12" id="KW-0472">Membrane</keyword>
<evidence type="ECO:0000256" key="2">
    <source>
        <dbReference type="ARBA" id="ARBA00005042"/>
    </source>
</evidence>
<dbReference type="PROSITE" id="PS00379">
    <property type="entry name" value="CDP_ALCOHOL_P_TRANSF"/>
    <property type="match status" value="1"/>
</dbReference>
<evidence type="ECO:0000256" key="11">
    <source>
        <dbReference type="ARBA" id="ARBA00023098"/>
    </source>
</evidence>
<feature type="region of interest" description="Disordered" evidence="18">
    <location>
        <begin position="1"/>
        <end position="23"/>
    </location>
</feature>
<evidence type="ECO:0000256" key="9">
    <source>
        <dbReference type="ARBA" id="ARBA00022692"/>
    </source>
</evidence>
<keyword evidence="20" id="KW-1185">Reference proteome</keyword>
<evidence type="ECO:0000256" key="4">
    <source>
        <dbReference type="ARBA" id="ARBA00010441"/>
    </source>
</evidence>
<sequence length="234" mass="24989">MPAPESPVAARDTEGAAAAGTGTLTPAPRSDFTAAMNAVLPRRRSPAWTLANCLTYGRLVAVPVMVALLFWPESHTARWTALGVFVAAAITDYLDGYVARTYHQSSALGRMLDPIADKLLVSACLLMLAADHTIVGSSVWAAIVILCREVLVSGLREYLAELKVGVPVSKIAKWKTTVQLVALGFLVAGPAGETVLPGTERIGITLLWLAAALTIWTGWDYMRAGIKHVIDDPR</sequence>
<dbReference type="GO" id="GO:0016020">
    <property type="term" value="C:membrane"/>
    <property type="evidence" value="ECO:0007669"/>
    <property type="project" value="UniProtKB-SubCell"/>
</dbReference>
<dbReference type="PANTHER" id="PTHR14269:SF62">
    <property type="entry name" value="CDP-DIACYLGLYCEROL--GLYCEROL-3-PHOSPHATE 3-PHOSPHATIDYLTRANSFERASE 1, CHLOROPLASTIC"/>
    <property type="match status" value="1"/>
</dbReference>
<evidence type="ECO:0000256" key="1">
    <source>
        <dbReference type="ARBA" id="ARBA00004141"/>
    </source>
</evidence>
<comment type="pathway">
    <text evidence="3">Lipid metabolism.</text>
</comment>
<comment type="catalytic activity">
    <reaction evidence="15">
        <text>a CDP-1,2-diacyl-sn-glycerol + sn-glycerol 3-phosphate = a 1,2-diacyl-sn-glycero-3-phospho-(1'-sn-glycero-3'-phosphate) + CMP + H(+)</text>
        <dbReference type="Rhea" id="RHEA:12593"/>
        <dbReference type="ChEBI" id="CHEBI:15378"/>
        <dbReference type="ChEBI" id="CHEBI:57597"/>
        <dbReference type="ChEBI" id="CHEBI:58332"/>
        <dbReference type="ChEBI" id="CHEBI:60110"/>
        <dbReference type="ChEBI" id="CHEBI:60377"/>
        <dbReference type="EC" id="2.7.8.5"/>
    </reaction>
</comment>
<evidence type="ECO:0000256" key="13">
    <source>
        <dbReference type="ARBA" id="ARBA00023209"/>
    </source>
</evidence>
<evidence type="ECO:0000256" key="18">
    <source>
        <dbReference type="SAM" id="MobiDB-lite"/>
    </source>
</evidence>
<dbReference type="EC" id="2.7.8.5" evidence="5 16"/>
<keyword evidence="7" id="KW-0444">Lipid biosynthesis</keyword>
<dbReference type="InterPro" id="IPR043130">
    <property type="entry name" value="CDP-OH_PTrfase_TM_dom"/>
</dbReference>
<accession>A0A1G9RJY3</accession>
<dbReference type="NCBIfam" id="TIGR00560">
    <property type="entry name" value="pgsA"/>
    <property type="match status" value="1"/>
</dbReference>
<dbReference type="InterPro" id="IPR000462">
    <property type="entry name" value="CDP-OH_P_trans"/>
</dbReference>
<evidence type="ECO:0000256" key="17">
    <source>
        <dbReference type="RuleBase" id="RU003750"/>
    </source>
</evidence>
<evidence type="ECO:0000256" key="16">
    <source>
        <dbReference type="NCBIfam" id="TIGR00560"/>
    </source>
</evidence>
<protein>
    <recommendedName>
        <fullName evidence="6 16">CDP-diacylglycerol--glycerol-3-phosphate 3-phosphatidyltransferase</fullName>
        <ecNumber evidence="5 16">2.7.8.5</ecNumber>
    </recommendedName>
</protein>
<reference evidence="20" key="1">
    <citation type="submission" date="2016-10" db="EMBL/GenBank/DDBJ databases">
        <authorList>
            <person name="Varghese N."/>
            <person name="Submissions S."/>
        </authorList>
    </citation>
    <scope>NUCLEOTIDE SEQUENCE [LARGE SCALE GENOMIC DNA]</scope>
    <source>
        <strain evidence="20">BL47</strain>
    </source>
</reference>
<keyword evidence="13" id="KW-0594">Phospholipid biosynthesis</keyword>
<evidence type="ECO:0000256" key="6">
    <source>
        <dbReference type="ARBA" id="ARBA00014944"/>
    </source>
</evidence>
<dbReference type="STRING" id="582672.SAMN05216360_101287"/>
<evidence type="ECO:0000256" key="3">
    <source>
        <dbReference type="ARBA" id="ARBA00005189"/>
    </source>
</evidence>
<comment type="subcellular location">
    <subcellularLocation>
        <location evidence="1">Membrane</location>
        <topology evidence="1">Multi-pass membrane protein</topology>
    </subcellularLocation>
</comment>
<keyword evidence="11" id="KW-0443">Lipid metabolism</keyword>
<dbReference type="Pfam" id="PF01066">
    <property type="entry name" value="CDP-OH_P_transf"/>
    <property type="match status" value="1"/>
</dbReference>
<evidence type="ECO:0000256" key="5">
    <source>
        <dbReference type="ARBA" id="ARBA00013170"/>
    </source>
</evidence>
<dbReference type="PANTHER" id="PTHR14269">
    <property type="entry name" value="CDP-DIACYLGLYCEROL--GLYCEROL-3-PHOSPHATE 3-PHOSPHATIDYLTRANSFERASE-RELATED"/>
    <property type="match status" value="1"/>
</dbReference>
<keyword evidence="8 17" id="KW-0808">Transferase</keyword>
<keyword evidence="10" id="KW-1133">Transmembrane helix</keyword>
<keyword evidence="14" id="KW-1208">Phospholipid metabolism</keyword>
<keyword evidence="9" id="KW-0812">Transmembrane</keyword>
<dbReference type="GO" id="GO:0046474">
    <property type="term" value="P:glycerophospholipid biosynthetic process"/>
    <property type="evidence" value="ECO:0007669"/>
    <property type="project" value="TreeGrafter"/>
</dbReference>
<evidence type="ECO:0000313" key="19">
    <source>
        <dbReference type="EMBL" id="SDM23576.1"/>
    </source>
</evidence>
<dbReference type="AlphaFoldDB" id="A0A1G9RJY3"/>
<comment type="pathway">
    <text evidence="2">Phospholipid metabolism; phosphatidylglycerol biosynthesis; phosphatidylglycerol from CDP-diacylglycerol: step 1/2.</text>
</comment>
<dbReference type="EMBL" id="FNHS01000001">
    <property type="protein sequence ID" value="SDM23576.1"/>
    <property type="molecule type" value="Genomic_DNA"/>
</dbReference>
<proteinExistence type="inferred from homology"/>